<evidence type="ECO:0000313" key="2">
    <source>
        <dbReference type="Proteomes" id="UP000215914"/>
    </source>
</evidence>
<name>A0A251UVQ9_HELAN</name>
<accession>A0A251UVQ9</accession>
<gene>
    <name evidence="1" type="ORF">HannXRQ_Chr04g0099941</name>
</gene>
<dbReference type="Proteomes" id="UP000215914">
    <property type="component" value="Chromosome 4"/>
</dbReference>
<dbReference type="InParanoid" id="A0A251UVQ9"/>
<evidence type="ECO:0000313" key="1">
    <source>
        <dbReference type="EMBL" id="OTG27428.1"/>
    </source>
</evidence>
<reference evidence="2" key="1">
    <citation type="journal article" date="2017" name="Nature">
        <title>The sunflower genome provides insights into oil metabolism, flowering and Asterid evolution.</title>
        <authorList>
            <person name="Badouin H."/>
            <person name="Gouzy J."/>
            <person name="Grassa C.J."/>
            <person name="Murat F."/>
            <person name="Staton S.E."/>
            <person name="Cottret L."/>
            <person name="Lelandais-Briere C."/>
            <person name="Owens G.L."/>
            <person name="Carrere S."/>
            <person name="Mayjonade B."/>
            <person name="Legrand L."/>
            <person name="Gill N."/>
            <person name="Kane N.C."/>
            <person name="Bowers J.E."/>
            <person name="Hubner S."/>
            <person name="Bellec A."/>
            <person name="Berard A."/>
            <person name="Berges H."/>
            <person name="Blanchet N."/>
            <person name="Boniface M.C."/>
            <person name="Brunel D."/>
            <person name="Catrice O."/>
            <person name="Chaidir N."/>
            <person name="Claudel C."/>
            <person name="Donnadieu C."/>
            <person name="Faraut T."/>
            <person name="Fievet G."/>
            <person name="Helmstetter N."/>
            <person name="King M."/>
            <person name="Knapp S.J."/>
            <person name="Lai Z."/>
            <person name="Le Paslier M.C."/>
            <person name="Lippi Y."/>
            <person name="Lorenzon L."/>
            <person name="Mandel J.R."/>
            <person name="Marage G."/>
            <person name="Marchand G."/>
            <person name="Marquand E."/>
            <person name="Bret-Mestries E."/>
            <person name="Morien E."/>
            <person name="Nambeesan S."/>
            <person name="Nguyen T."/>
            <person name="Pegot-Espagnet P."/>
            <person name="Pouilly N."/>
            <person name="Raftis F."/>
            <person name="Sallet E."/>
            <person name="Schiex T."/>
            <person name="Thomas J."/>
            <person name="Vandecasteele C."/>
            <person name="Vares D."/>
            <person name="Vear F."/>
            <person name="Vautrin S."/>
            <person name="Crespi M."/>
            <person name="Mangin B."/>
            <person name="Burke J.M."/>
            <person name="Salse J."/>
            <person name="Munos S."/>
            <person name="Vincourt P."/>
            <person name="Rieseberg L.H."/>
            <person name="Langlade N.B."/>
        </authorList>
    </citation>
    <scope>NUCLEOTIDE SEQUENCE [LARGE SCALE GENOMIC DNA]</scope>
    <source>
        <strain evidence="2">cv. SF193</strain>
    </source>
</reference>
<organism evidence="1 2">
    <name type="scientific">Helianthus annuus</name>
    <name type="common">Common sunflower</name>
    <dbReference type="NCBI Taxonomy" id="4232"/>
    <lineage>
        <taxon>Eukaryota</taxon>
        <taxon>Viridiplantae</taxon>
        <taxon>Streptophyta</taxon>
        <taxon>Embryophyta</taxon>
        <taxon>Tracheophyta</taxon>
        <taxon>Spermatophyta</taxon>
        <taxon>Magnoliopsida</taxon>
        <taxon>eudicotyledons</taxon>
        <taxon>Gunneridae</taxon>
        <taxon>Pentapetalae</taxon>
        <taxon>asterids</taxon>
        <taxon>campanulids</taxon>
        <taxon>Asterales</taxon>
        <taxon>Asteraceae</taxon>
        <taxon>Asteroideae</taxon>
        <taxon>Heliantheae alliance</taxon>
        <taxon>Heliantheae</taxon>
        <taxon>Helianthus</taxon>
    </lineage>
</organism>
<sequence>MLSTQSFPLTLQLHTTRQSFSPTTHHRRTLIISVPAPVSQFLQEVSHLVRVKVGEEIEEVHERKKVEFEVMQRVIGNHGDNSSYGGGTYIITCMLFLPFQLQV</sequence>
<proteinExistence type="predicted"/>
<dbReference type="EMBL" id="CM007893">
    <property type="protein sequence ID" value="OTG27428.1"/>
    <property type="molecule type" value="Genomic_DNA"/>
</dbReference>
<dbReference type="AlphaFoldDB" id="A0A251UVQ9"/>
<keyword evidence="2" id="KW-1185">Reference proteome</keyword>
<protein>
    <submittedName>
        <fullName evidence="1">Uncharacterized protein</fullName>
    </submittedName>
</protein>